<dbReference type="CDD" id="cd00371">
    <property type="entry name" value="HMA"/>
    <property type="match status" value="1"/>
</dbReference>
<proteinExistence type="predicted"/>
<dbReference type="Gene3D" id="3.30.70.100">
    <property type="match status" value="1"/>
</dbReference>
<dbReference type="Proteomes" id="UP001165190">
    <property type="component" value="Unassembled WGS sequence"/>
</dbReference>
<name>A0A9W7IY85_HIBTR</name>
<feature type="compositionally biased region" description="Gly residues" evidence="2">
    <location>
        <begin position="61"/>
        <end position="90"/>
    </location>
</feature>
<dbReference type="InterPro" id="IPR006121">
    <property type="entry name" value="HMA_dom"/>
</dbReference>
<keyword evidence="1" id="KW-0479">Metal-binding</keyword>
<dbReference type="AlphaFoldDB" id="A0A9W7IY85"/>
<dbReference type="GO" id="GO:0046872">
    <property type="term" value="F:metal ion binding"/>
    <property type="evidence" value="ECO:0007669"/>
    <property type="project" value="UniProtKB-KW"/>
</dbReference>
<evidence type="ECO:0000256" key="2">
    <source>
        <dbReference type="SAM" id="MobiDB-lite"/>
    </source>
</evidence>
<evidence type="ECO:0000256" key="1">
    <source>
        <dbReference type="ARBA" id="ARBA00022723"/>
    </source>
</evidence>
<dbReference type="OrthoDB" id="689350at2759"/>
<keyword evidence="5" id="KW-1185">Reference proteome</keyword>
<feature type="domain" description="HMA" evidence="3">
    <location>
        <begin position="109"/>
        <end position="183"/>
    </location>
</feature>
<dbReference type="EMBL" id="BSYR01000037">
    <property type="protein sequence ID" value="GMJ03454.1"/>
    <property type="molecule type" value="Genomic_DNA"/>
</dbReference>
<comment type="caution">
    <text evidence="4">The sequence shown here is derived from an EMBL/GenBank/DDBJ whole genome shotgun (WGS) entry which is preliminary data.</text>
</comment>
<dbReference type="InterPro" id="IPR036163">
    <property type="entry name" value="HMA_dom_sf"/>
</dbReference>
<dbReference type="InterPro" id="IPR017969">
    <property type="entry name" value="Heavy-metal-associated_CS"/>
</dbReference>
<dbReference type="Pfam" id="PF00403">
    <property type="entry name" value="HMA"/>
    <property type="match status" value="1"/>
</dbReference>
<dbReference type="PROSITE" id="PS01047">
    <property type="entry name" value="HMA_1"/>
    <property type="match status" value="1"/>
</dbReference>
<dbReference type="FunFam" id="3.30.70.100:FF:000047">
    <property type="entry name" value="Copper-transporting ATPase PAA1, chloroplastic"/>
    <property type="match status" value="1"/>
</dbReference>
<evidence type="ECO:0000259" key="3">
    <source>
        <dbReference type="PROSITE" id="PS50846"/>
    </source>
</evidence>
<dbReference type="PROSITE" id="PS50846">
    <property type="entry name" value="HMA_2"/>
    <property type="match status" value="1"/>
</dbReference>
<dbReference type="SUPFAM" id="SSF55008">
    <property type="entry name" value="HMA, heavy metal-associated domain"/>
    <property type="match status" value="1"/>
</dbReference>
<protein>
    <recommendedName>
        <fullName evidence="3">HMA domain-containing protein</fullName>
    </recommendedName>
</protein>
<feature type="region of interest" description="Disordered" evidence="2">
    <location>
        <begin position="58"/>
        <end position="94"/>
    </location>
</feature>
<evidence type="ECO:0000313" key="5">
    <source>
        <dbReference type="Proteomes" id="UP001165190"/>
    </source>
</evidence>
<sequence length="256" mass="26976">MESALSTTPFSNFKTLNLHFPNPKSPLFTPIASLSYPSPLRISASSIPKRSHRRLRCLGSSAGGGSFGGDDGSSGGGGDGGGGEGTGDGGSEAKLGLGAAEDLSVLPSDVVILHVEGMTCGGCASKVKKILESQPQVSSASVDLATETAIVWPVSEAKATPNWQNELGEALAKHLTTCGFKSNLRVAATIVPFGQLLHKFASKDDSMVVKTTKLFLRINCDDFTVIMGRLRSLRMLMAFLFYKTCTRFCISLQNGL</sequence>
<evidence type="ECO:0000313" key="4">
    <source>
        <dbReference type="EMBL" id="GMJ03454.1"/>
    </source>
</evidence>
<accession>A0A9W7IY85</accession>
<organism evidence="4 5">
    <name type="scientific">Hibiscus trionum</name>
    <name type="common">Flower of an hour</name>
    <dbReference type="NCBI Taxonomy" id="183268"/>
    <lineage>
        <taxon>Eukaryota</taxon>
        <taxon>Viridiplantae</taxon>
        <taxon>Streptophyta</taxon>
        <taxon>Embryophyta</taxon>
        <taxon>Tracheophyta</taxon>
        <taxon>Spermatophyta</taxon>
        <taxon>Magnoliopsida</taxon>
        <taxon>eudicotyledons</taxon>
        <taxon>Gunneridae</taxon>
        <taxon>Pentapetalae</taxon>
        <taxon>rosids</taxon>
        <taxon>malvids</taxon>
        <taxon>Malvales</taxon>
        <taxon>Malvaceae</taxon>
        <taxon>Malvoideae</taxon>
        <taxon>Hibiscus</taxon>
    </lineage>
</organism>
<reference evidence="4" key="1">
    <citation type="submission" date="2023-05" db="EMBL/GenBank/DDBJ databases">
        <title>Genome and transcriptome analyses reveal genes involved in the formation of fine ridges on petal epidermal cells in Hibiscus trionum.</title>
        <authorList>
            <person name="Koshimizu S."/>
            <person name="Masuda S."/>
            <person name="Ishii T."/>
            <person name="Shirasu K."/>
            <person name="Hoshino A."/>
            <person name="Arita M."/>
        </authorList>
    </citation>
    <scope>NUCLEOTIDE SEQUENCE</scope>
    <source>
        <strain evidence="4">Hamamatsu line</strain>
    </source>
</reference>
<gene>
    <name evidence="4" type="ORF">HRI_004014600</name>
</gene>